<organism evidence="3 4">
    <name type="scientific">Mesoterricola sediminis</name>
    <dbReference type="NCBI Taxonomy" id="2927980"/>
    <lineage>
        <taxon>Bacteria</taxon>
        <taxon>Pseudomonadati</taxon>
        <taxon>Acidobacteriota</taxon>
        <taxon>Holophagae</taxon>
        <taxon>Holophagales</taxon>
        <taxon>Holophagaceae</taxon>
        <taxon>Mesoterricola</taxon>
    </lineage>
</organism>
<feature type="chain" id="PRO_5041430634" evidence="2">
    <location>
        <begin position="21"/>
        <end position="106"/>
    </location>
</feature>
<name>A0AA48KC45_9BACT</name>
<dbReference type="KEGG" id="msea:METESE_15840"/>
<dbReference type="AlphaFoldDB" id="A0AA48KC45"/>
<dbReference type="Proteomes" id="UP001228113">
    <property type="component" value="Chromosome"/>
</dbReference>
<dbReference type="RefSeq" id="WP_243332565.1">
    <property type="nucleotide sequence ID" value="NZ_AP027081.1"/>
</dbReference>
<keyword evidence="4" id="KW-1185">Reference proteome</keyword>
<feature type="signal peptide" evidence="2">
    <location>
        <begin position="1"/>
        <end position="20"/>
    </location>
</feature>
<evidence type="ECO:0000313" key="3">
    <source>
        <dbReference type="EMBL" id="BDU76626.1"/>
    </source>
</evidence>
<evidence type="ECO:0000256" key="2">
    <source>
        <dbReference type="SAM" id="SignalP"/>
    </source>
</evidence>
<sequence>MSHPLRLLCVAALVSLPSFAAWSHHRPDPIPGAAQARIPPASAAPLPDLARPIQTLELEDPWAGSEDAAGPRLAPFAPGPRGSLAARASARNQGPQARPPRALPGP</sequence>
<protein>
    <submittedName>
        <fullName evidence="3">Uncharacterized protein</fullName>
    </submittedName>
</protein>
<reference evidence="3" key="1">
    <citation type="journal article" date="2023" name="Int. J. Syst. Evol. Microbiol.">
        <title>Mesoterricola silvestris gen. nov., sp. nov., Mesoterricola sediminis sp. nov., Geothrix oryzae sp. nov., Geothrix edaphica sp. nov., Geothrix rubra sp. nov., and Geothrix limicola sp. nov., six novel members of Acidobacteriota isolated from soils.</title>
        <authorList>
            <person name="Itoh H."/>
            <person name="Sugisawa Y."/>
            <person name="Mise K."/>
            <person name="Xu Z."/>
            <person name="Kuniyasu M."/>
            <person name="Ushijima N."/>
            <person name="Kawano K."/>
            <person name="Kobayashi E."/>
            <person name="Shiratori Y."/>
            <person name="Masuda Y."/>
            <person name="Senoo K."/>
        </authorList>
    </citation>
    <scope>NUCLEOTIDE SEQUENCE</scope>
    <source>
        <strain evidence="3">W786</strain>
    </source>
</reference>
<feature type="compositionally biased region" description="Pro residues" evidence="1">
    <location>
        <begin position="97"/>
        <end position="106"/>
    </location>
</feature>
<dbReference type="EMBL" id="AP027081">
    <property type="protein sequence ID" value="BDU76626.1"/>
    <property type="molecule type" value="Genomic_DNA"/>
</dbReference>
<feature type="compositionally biased region" description="Low complexity" evidence="1">
    <location>
        <begin position="33"/>
        <end position="47"/>
    </location>
</feature>
<proteinExistence type="predicted"/>
<accession>A0AA48KC45</accession>
<keyword evidence="2" id="KW-0732">Signal</keyword>
<evidence type="ECO:0000313" key="4">
    <source>
        <dbReference type="Proteomes" id="UP001228113"/>
    </source>
</evidence>
<evidence type="ECO:0000256" key="1">
    <source>
        <dbReference type="SAM" id="MobiDB-lite"/>
    </source>
</evidence>
<feature type="region of interest" description="Disordered" evidence="1">
    <location>
        <begin position="24"/>
        <end position="47"/>
    </location>
</feature>
<feature type="region of interest" description="Disordered" evidence="1">
    <location>
        <begin position="59"/>
        <end position="106"/>
    </location>
</feature>
<gene>
    <name evidence="3" type="ORF">METESE_15840</name>
</gene>